<dbReference type="AlphaFoldDB" id="A0A1R1S5S0"/>
<evidence type="ECO:0000313" key="3">
    <source>
        <dbReference type="EMBL" id="OMI33583.1"/>
    </source>
</evidence>
<dbReference type="Proteomes" id="UP000186168">
    <property type="component" value="Unassembled WGS sequence"/>
</dbReference>
<organism evidence="3 4">
    <name type="scientific">Streptomyces sparsogenes DSM 40356</name>
    <dbReference type="NCBI Taxonomy" id="1331668"/>
    <lineage>
        <taxon>Bacteria</taxon>
        <taxon>Bacillati</taxon>
        <taxon>Actinomycetota</taxon>
        <taxon>Actinomycetes</taxon>
        <taxon>Kitasatosporales</taxon>
        <taxon>Streptomycetaceae</taxon>
        <taxon>Streptomyces</taxon>
    </lineage>
</organism>
<evidence type="ECO:0000256" key="1">
    <source>
        <dbReference type="ARBA" id="ARBA00022747"/>
    </source>
</evidence>
<dbReference type="InterPro" id="IPR044946">
    <property type="entry name" value="Restrct_endonuc_typeI_TRD_sf"/>
</dbReference>
<keyword evidence="1" id="KW-0680">Restriction system</keyword>
<dbReference type="SUPFAM" id="SSF116734">
    <property type="entry name" value="DNA methylase specificity domain"/>
    <property type="match status" value="1"/>
</dbReference>
<proteinExistence type="predicted"/>
<reference evidence="3 4" key="1">
    <citation type="submission" date="2013-05" db="EMBL/GenBank/DDBJ databases">
        <title>Genome sequence of Streptomyces sparsogenes DSM 40356.</title>
        <authorList>
            <person name="Coyne S."/>
            <person name="Seebeck F.P."/>
        </authorList>
    </citation>
    <scope>NUCLEOTIDE SEQUENCE [LARGE SCALE GENOMIC DNA]</scope>
    <source>
        <strain evidence="3 4">DSM 40356</strain>
    </source>
</reference>
<dbReference type="GO" id="GO:0009307">
    <property type="term" value="P:DNA restriction-modification system"/>
    <property type="evidence" value="ECO:0007669"/>
    <property type="project" value="UniProtKB-KW"/>
</dbReference>
<accession>A0A1R1S5S0</accession>
<evidence type="ECO:0000313" key="4">
    <source>
        <dbReference type="Proteomes" id="UP000186168"/>
    </source>
</evidence>
<keyword evidence="3" id="KW-0489">Methyltransferase</keyword>
<gene>
    <name evidence="3" type="ORF">SPAR_40912</name>
</gene>
<dbReference type="EMBL" id="ASQP01000529">
    <property type="protein sequence ID" value="OMI33583.1"/>
    <property type="molecule type" value="Genomic_DNA"/>
</dbReference>
<comment type="caution">
    <text evidence="3">The sequence shown here is derived from an EMBL/GenBank/DDBJ whole genome shotgun (WGS) entry which is preliminary data.</text>
</comment>
<keyword evidence="3" id="KW-0808">Transferase</keyword>
<keyword evidence="2" id="KW-0238">DNA-binding</keyword>
<dbReference type="GO" id="GO:0003677">
    <property type="term" value="F:DNA binding"/>
    <property type="evidence" value="ECO:0007669"/>
    <property type="project" value="UniProtKB-KW"/>
</dbReference>
<protein>
    <submittedName>
        <fullName evidence="3">Type II restriction-modification system DNA adenine-specific methylase</fullName>
    </submittedName>
</protein>
<dbReference type="GO" id="GO:0008168">
    <property type="term" value="F:methyltransferase activity"/>
    <property type="evidence" value="ECO:0007669"/>
    <property type="project" value="UniProtKB-KW"/>
</dbReference>
<dbReference type="Gene3D" id="3.90.220.20">
    <property type="entry name" value="DNA methylase specificity domains"/>
    <property type="match status" value="1"/>
</dbReference>
<name>A0A1R1S5S0_9ACTN</name>
<feature type="non-terminal residue" evidence="3">
    <location>
        <position position="1"/>
    </location>
</feature>
<dbReference type="GO" id="GO:0032259">
    <property type="term" value="P:methylation"/>
    <property type="evidence" value="ECO:0007669"/>
    <property type="project" value="UniProtKB-KW"/>
</dbReference>
<keyword evidence="4" id="KW-1185">Reference proteome</keyword>
<evidence type="ECO:0000256" key="2">
    <source>
        <dbReference type="ARBA" id="ARBA00023125"/>
    </source>
</evidence>
<sequence>PAAGERAGAAAEEPVLTEPGDVVVPLIGGGTVARVVDEAAAGAALARNLCLLRPDPEALDPWFLAGYLRGGANQRQASSYASTATRLDVRRLRLPRLPLTDQRRYGEHYRTLASFEEALRLAGRLGEQLVRGLYDGLADGTVQPH</sequence>